<evidence type="ECO:0000313" key="4">
    <source>
        <dbReference type="Proteomes" id="UP000598146"/>
    </source>
</evidence>
<dbReference type="InterPro" id="IPR045629">
    <property type="entry name" value="DUF6232"/>
</dbReference>
<sequence length="148" mass="16500">MRTRTYYDMHDAMVTNDQFVWHTSSGQLVFHVQHLRNVGLVQTPARTRPYAPAVAGGILFTAIAGWAILAHPAVYVITFLALATPAAAVSWREPRHWELHAQYKGDAVVLYSSPDERVFNQVSRALRRAMEDTPRSPRPSLGYGLAAA</sequence>
<feature type="transmembrane region" description="Helical" evidence="2">
    <location>
        <begin position="50"/>
        <end position="68"/>
    </location>
</feature>
<dbReference type="RefSeq" id="WP_196416993.1">
    <property type="nucleotide sequence ID" value="NZ_JADQTO010000014.1"/>
</dbReference>
<keyword evidence="2" id="KW-1133">Transmembrane helix</keyword>
<keyword evidence="2" id="KW-0812">Transmembrane</keyword>
<keyword evidence="2" id="KW-0472">Membrane</keyword>
<protein>
    <submittedName>
        <fullName evidence="3">Uncharacterized protein</fullName>
    </submittedName>
</protein>
<keyword evidence="4" id="KW-1185">Reference proteome</keyword>
<dbReference type="Pfam" id="PF19744">
    <property type="entry name" value="DUF6232"/>
    <property type="match status" value="1"/>
</dbReference>
<organism evidence="3 4">
    <name type="scientific">Actinoplanes aureus</name>
    <dbReference type="NCBI Taxonomy" id="2792083"/>
    <lineage>
        <taxon>Bacteria</taxon>
        <taxon>Bacillati</taxon>
        <taxon>Actinomycetota</taxon>
        <taxon>Actinomycetes</taxon>
        <taxon>Micromonosporales</taxon>
        <taxon>Micromonosporaceae</taxon>
        <taxon>Actinoplanes</taxon>
    </lineage>
</organism>
<evidence type="ECO:0000313" key="3">
    <source>
        <dbReference type="EMBL" id="MBG0565214.1"/>
    </source>
</evidence>
<comment type="caution">
    <text evidence="3">The sequence shown here is derived from an EMBL/GenBank/DDBJ whole genome shotgun (WGS) entry which is preliminary data.</text>
</comment>
<name>A0A931G4E6_9ACTN</name>
<dbReference type="Proteomes" id="UP000598146">
    <property type="component" value="Unassembled WGS sequence"/>
</dbReference>
<dbReference type="AlphaFoldDB" id="A0A931G4E6"/>
<proteinExistence type="predicted"/>
<evidence type="ECO:0000256" key="1">
    <source>
        <dbReference type="SAM" id="MobiDB-lite"/>
    </source>
</evidence>
<accession>A0A931G4E6</accession>
<evidence type="ECO:0000256" key="2">
    <source>
        <dbReference type="SAM" id="Phobius"/>
    </source>
</evidence>
<reference evidence="3" key="1">
    <citation type="submission" date="2020-11" db="EMBL/GenBank/DDBJ databases">
        <title>Isolation and identification of active actinomycetes.</title>
        <authorList>
            <person name="Sun X."/>
        </authorList>
    </citation>
    <scope>NUCLEOTIDE SEQUENCE</scope>
    <source>
        <strain evidence="3">NEAU-A11</strain>
    </source>
</reference>
<gene>
    <name evidence="3" type="ORF">I4J89_27545</name>
</gene>
<feature type="region of interest" description="Disordered" evidence="1">
    <location>
        <begin position="129"/>
        <end position="148"/>
    </location>
</feature>
<dbReference type="EMBL" id="JADQTO010000014">
    <property type="protein sequence ID" value="MBG0565214.1"/>
    <property type="molecule type" value="Genomic_DNA"/>
</dbReference>